<proteinExistence type="predicted"/>
<dbReference type="PANTHER" id="PTHR36558">
    <property type="entry name" value="GLR1098 PROTEIN"/>
    <property type="match status" value="1"/>
</dbReference>
<evidence type="ECO:0000259" key="1">
    <source>
        <dbReference type="Pfam" id="PF05685"/>
    </source>
</evidence>
<protein>
    <submittedName>
        <fullName evidence="2">Uma2 family endonuclease</fullName>
    </submittedName>
</protein>
<reference evidence="2 3" key="1">
    <citation type="submission" date="2020-08" db="EMBL/GenBank/DDBJ databases">
        <title>Genomic Encyclopedia of Type Strains, Phase IV (KMG-IV): sequencing the most valuable type-strain genomes for metagenomic binning, comparative biology and taxonomic classification.</title>
        <authorList>
            <person name="Goeker M."/>
        </authorList>
    </citation>
    <scope>NUCLEOTIDE SEQUENCE [LARGE SCALE GENOMIC DNA]</scope>
    <source>
        <strain evidence="2 3">DSM 2163</strain>
    </source>
</reference>
<accession>A0A840ZL35</accession>
<keyword evidence="3" id="KW-1185">Reference proteome</keyword>
<name>A0A840ZL35_9HYPH</name>
<dbReference type="SUPFAM" id="SSF52980">
    <property type="entry name" value="Restriction endonuclease-like"/>
    <property type="match status" value="1"/>
</dbReference>
<sequence length="191" mass="21320">MADRMTPEAFFAWQNTQAEPYELVDGHPRPHAKAFTAVSRWHDHVTVNLLCALHGPMRGTGCRLTTGNVALRTGPPTLRRPDVTVENAPMIPDSYENRAPRLVAEVISPCTTTIDCFRKLAEYRRHPSLAYILLVETRFPGTVLYRREGEGWADESFEALDAVIELPAIGARLTLADVYADMTFEPGRAAQ</sequence>
<dbReference type="PANTHER" id="PTHR36558:SF1">
    <property type="entry name" value="RESTRICTION ENDONUCLEASE DOMAIN-CONTAINING PROTEIN-RELATED"/>
    <property type="match status" value="1"/>
</dbReference>
<dbReference type="Gene3D" id="3.90.1570.10">
    <property type="entry name" value="tt1808, chain A"/>
    <property type="match status" value="1"/>
</dbReference>
<dbReference type="CDD" id="cd06260">
    <property type="entry name" value="DUF820-like"/>
    <property type="match status" value="1"/>
</dbReference>
<feature type="domain" description="Putative restriction endonuclease" evidence="1">
    <location>
        <begin position="8"/>
        <end position="174"/>
    </location>
</feature>
<gene>
    <name evidence="2" type="ORF">HNR00_002737</name>
</gene>
<evidence type="ECO:0000313" key="2">
    <source>
        <dbReference type="EMBL" id="MBB5758020.1"/>
    </source>
</evidence>
<organism evidence="2 3">
    <name type="scientific">Methylorubrum rhodinum</name>
    <dbReference type="NCBI Taxonomy" id="29428"/>
    <lineage>
        <taxon>Bacteria</taxon>
        <taxon>Pseudomonadati</taxon>
        <taxon>Pseudomonadota</taxon>
        <taxon>Alphaproteobacteria</taxon>
        <taxon>Hyphomicrobiales</taxon>
        <taxon>Methylobacteriaceae</taxon>
        <taxon>Methylorubrum</taxon>
    </lineage>
</organism>
<dbReference type="AlphaFoldDB" id="A0A840ZL35"/>
<dbReference type="InterPro" id="IPR008538">
    <property type="entry name" value="Uma2"/>
</dbReference>
<dbReference type="EMBL" id="JACHOP010000010">
    <property type="protein sequence ID" value="MBB5758020.1"/>
    <property type="molecule type" value="Genomic_DNA"/>
</dbReference>
<evidence type="ECO:0000313" key="3">
    <source>
        <dbReference type="Proteomes" id="UP000583454"/>
    </source>
</evidence>
<keyword evidence="2" id="KW-0378">Hydrolase</keyword>
<dbReference type="Proteomes" id="UP000583454">
    <property type="component" value="Unassembled WGS sequence"/>
</dbReference>
<dbReference type="RefSeq" id="WP_183570075.1">
    <property type="nucleotide sequence ID" value="NZ_JACHOP010000010.1"/>
</dbReference>
<keyword evidence="2" id="KW-0540">Nuclease</keyword>
<comment type="caution">
    <text evidence="2">The sequence shown here is derived from an EMBL/GenBank/DDBJ whole genome shotgun (WGS) entry which is preliminary data.</text>
</comment>
<dbReference type="InterPro" id="IPR012296">
    <property type="entry name" value="Nuclease_put_TT1808"/>
</dbReference>
<keyword evidence="2" id="KW-0255">Endonuclease</keyword>
<dbReference type="InterPro" id="IPR011335">
    <property type="entry name" value="Restrct_endonuc-II-like"/>
</dbReference>
<dbReference type="Pfam" id="PF05685">
    <property type="entry name" value="Uma2"/>
    <property type="match status" value="1"/>
</dbReference>
<dbReference type="GO" id="GO:0004519">
    <property type="term" value="F:endonuclease activity"/>
    <property type="evidence" value="ECO:0007669"/>
    <property type="project" value="UniProtKB-KW"/>
</dbReference>